<dbReference type="EMBL" id="LAZR01052921">
    <property type="protein sequence ID" value="KKK81897.1"/>
    <property type="molecule type" value="Genomic_DNA"/>
</dbReference>
<comment type="caution">
    <text evidence="1">The sequence shown here is derived from an EMBL/GenBank/DDBJ whole genome shotgun (WGS) entry which is preliminary data.</text>
</comment>
<feature type="non-terminal residue" evidence="1">
    <location>
        <position position="75"/>
    </location>
</feature>
<sequence length="75" mass="8154">MKWLALLLALACGPVLPSPIGVYVPSESDARVSLVGDMLIGRVAGLEVRRTSMGHVYRIRGPRRLMGSQEPLLIL</sequence>
<reference evidence="1" key="1">
    <citation type="journal article" date="2015" name="Nature">
        <title>Complex archaea that bridge the gap between prokaryotes and eukaryotes.</title>
        <authorList>
            <person name="Spang A."/>
            <person name="Saw J.H."/>
            <person name="Jorgensen S.L."/>
            <person name="Zaremba-Niedzwiedzka K."/>
            <person name="Martijn J."/>
            <person name="Lind A.E."/>
            <person name="van Eijk R."/>
            <person name="Schleper C."/>
            <person name="Guy L."/>
            <person name="Ettema T.J."/>
        </authorList>
    </citation>
    <scope>NUCLEOTIDE SEQUENCE</scope>
</reference>
<name>A0A0F8YKK4_9ZZZZ</name>
<dbReference type="AlphaFoldDB" id="A0A0F8YKK4"/>
<proteinExistence type="predicted"/>
<protein>
    <submittedName>
        <fullName evidence="1">Uncharacterized protein</fullName>
    </submittedName>
</protein>
<evidence type="ECO:0000313" key="1">
    <source>
        <dbReference type="EMBL" id="KKK81897.1"/>
    </source>
</evidence>
<gene>
    <name evidence="1" type="ORF">LCGC14_2808840</name>
</gene>
<organism evidence="1">
    <name type="scientific">marine sediment metagenome</name>
    <dbReference type="NCBI Taxonomy" id="412755"/>
    <lineage>
        <taxon>unclassified sequences</taxon>
        <taxon>metagenomes</taxon>
        <taxon>ecological metagenomes</taxon>
    </lineage>
</organism>
<accession>A0A0F8YKK4</accession>